<accession>A0AAW6HK52</accession>
<organism evidence="2 3">
    <name type="scientific">Bacteroides ovatus</name>
    <dbReference type="NCBI Taxonomy" id="28116"/>
    <lineage>
        <taxon>Bacteria</taxon>
        <taxon>Pseudomonadati</taxon>
        <taxon>Bacteroidota</taxon>
        <taxon>Bacteroidia</taxon>
        <taxon>Bacteroidales</taxon>
        <taxon>Bacteroidaceae</taxon>
        <taxon>Bacteroides</taxon>
    </lineage>
</organism>
<evidence type="ECO:0000313" key="3">
    <source>
        <dbReference type="Proteomes" id="UP001219389"/>
    </source>
</evidence>
<protein>
    <submittedName>
        <fullName evidence="2">Uncharacterized protein</fullName>
    </submittedName>
</protein>
<gene>
    <name evidence="2" type="ORF">PO382_21415</name>
</gene>
<evidence type="ECO:0000313" key="2">
    <source>
        <dbReference type="EMBL" id="MDC2744773.1"/>
    </source>
</evidence>
<dbReference type="EMBL" id="JAQNZF010000037">
    <property type="protein sequence ID" value="MDC2744773.1"/>
    <property type="molecule type" value="Genomic_DNA"/>
</dbReference>
<comment type="caution">
    <text evidence="2">The sequence shown here is derived from an EMBL/GenBank/DDBJ whole genome shotgun (WGS) entry which is preliminary data.</text>
</comment>
<dbReference type="AlphaFoldDB" id="A0AAW6HK52"/>
<evidence type="ECO:0000256" key="1">
    <source>
        <dbReference type="SAM" id="MobiDB-lite"/>
    </source>
</evidence>
<proteinExistence type="predicted"/>
<name>A0AAW6HK52_BACOV</name>
<reference evidence="2" key="1">
    <citation type="submission" date="2022-10" db="EMBL/GenBank/DDBJ databases">
        <title>Human gut microbiome strain richness.</title>
        <authorList>
            <person name="Chen-Liaw A."/>
        </authorList>
    </citation>
    <scope>NUCLEOTIDE SEQUENCE</scope>
    <source>
        <strain evidence="2">BSD2780120875st1_E1_BSD2780120875_150330</strain>
    </source>
</reference>
<dbReference type="Proteomes" id="UP001219389">
    <property type="component" value="Unassembled WGS sequence"/>
</dbReference>
<feature type="region of interest" description="Disordered" evidence="1">
    <location>
        <begin position="1"/>
        <end position="127"/>
    </location>
</feature>
<sequence>MAGVDGKGTQGIAANGCGASGDMDCGGTARTGERTDGTAGGAAAGTPPRTFVPGEGGSRAADTGRLSPPRKLVRLPAGNGGGVFPGKGLRRIPVPLPDAGKHQRLRRIPAPERALQPSGGTAVPLPP</sequence>